<gene>
    <name evidence="1" type="ORF">E2562_011687</name>
</gene>
<dbReference type="Proteomes" id="UP000479710">
    <property type="component" value="Unassembled WGS sequence"/>
</dbReference>
<sequence>MEGCDTRVQVLTKKRSRTKGGKAELREDQVFLGVVSLAASDEVEVEEDAASEADAAGVSGRRARQQLAILDEVQLQVIIILSPACGVVMAESGGDVLHTAVELAACLLFLAKERRLIINPAQP</sequence>
<reference evidence="1 2" key="1">
    <citation type="submission" date="2019-11" db="EMBL/GenBank/DDBJ databases">
        <title>Whole genome sequence of Oryza granulata.</title>
        <authorList>
            <person name="Li W."/>
        </authorList>
    </citation>
    <scope>NUCLEOTIDE SEQUENCE [LARGE SCALE GENOMIC DNA]</scope>
    <source>
        <strain evidence="2">cv. Menghai</strain>
        <tissue evidence="1">Leaf</tissue>
    </source>
</reference>
<dbReference type="AlphaFoldDB" id="A0A6G1DGQ9"/>
<evidence type="ECO:0000313" key="2">
    <source>
        <dbReference type="Proteomes" id="UP000479710"/>
    </source>
</evidence>
<keyword evidence="2" id="KW-1185">Reference proteome</keyword>
<dbReference type="EMBL" id="SPHZ02000006">
    <property type="protein sequence ID" value="KAF0911687.1"/>
    <property type="molecule type" value="Genomic_DNA"/>
</dbReference>
<protein>
    <submittedName>
        <fullName evidence="1">Uncharacterized protein</fullName>
    </submittedName>
</protein>
<accession>A0A6G1DGQ9</accession>
<comment type="caution">
    <text evidence="1">The sequence shown here is derived from an EMBL/GenBank/DDBJ whole genome shotgun (WGS) entry which is preliminary data.</text>
</comment>
<proteinExistence type="predicted"/>
<organism evidence="1 2">
    <name type="scientific">Oryza meyeriana var. granulata</name>
    <dbReference type="NCBI Taxonomy" id="110450"/>
    <lineage>
        <taxon>Eukaryota</taxon>
        <taxon>Viridiplantae</taxon>
        <taxon>Streptophyta</taxon>
        <taxon>Embryophyta</taxon>
        <taxon>Tracheophyta</taxon>
        <taxon>Spermatophyta</taxon>
        <taxon>Magnoliopsida</taxon>
        <taxon>Liliopsida</taxon>
        <taxon>Poales</taxon>
        <taxon>Poaceae</taxon>
        <taxon>BOP clade</taxon>
        <taxon>Oryzoideae</taxon>
        <taxon>Oryzeae</taxon>
        <taxon>Oryzinae</taxon>
        <taxon>Oryza</taxon>
        <taxon>Oryza meyeriana</taxon>
    </lineage>
</organism>
<evidence type="ECO:0000313" key="1">
    <source>
        <dbReference type="EMBL" id="KAF0911687.1"/>
    </source>
</evidence>
<name>A0A6G1DGQ9_9ORYZ</name>